<protein>
    <recommendedName>
        <fullName evidence="4">CC domain-containing protein</fullName>
    </recommendedName>
</protein>
<keyword evidence="1" id="KW-0732">Signal</keyword>
<evidence type="ECO:0000313" key="2">
    <source>
        <dbReference type="EMBL" id="GMS89497.1"/>
    </source>
</evidence>
<comment type="caution">
    <text evidence="2">The sequence shown here is derived from an EMBL/GenBank/DDBJ whole genome shotgun (WGS) entry which is preliminary data.</text>
</comment>
<keyword evidence="3" id="KW-1185">Reference proteome</keyword>
<evidence type="ECO:0000256" key="1">
    <source>
        <dbReference type="SAM" id="SignalP"/>
    </source>
</evidence>
<organism evidence="2 3">
    <name type="scientific">Pristionchus entomophagus</name>
    <dbReference type="NCBI Taxonomy" id="358040"/>
    <lineage>
        <taxon>Eukaryota</taxon>
        <taxon>Metazoa</taxon>
        <taxon>Ecdysozoa</taxon>
        <taxon>Nematoda</taxon>
        <taxon>Chromadorea</taxon>
        <taxon>Rhabditida</taxon>
        <taxon>Rhabditina</taxon>
        <taxon>Diplogasteromorpha</taxon>
        <taxon>Diplogasteroidea</taxon>
        <taxon>Neodiplogasteridae</taxon>
        <taxon>Pristionchus</taxon>
    </lineage>
</organism>
<feature type="signal peptide" evidence="1">
    <location>
        <begin position="1"/>
        <end position="22"/>
    </location>
</feature>
<evidence type="ECO:0008006" key="4">
    <source>
        <dbReference type="Google" id="ProtNLM"/>
    </source>
</evidence>
<feature type="non-terminal residue" evidence="2">
    <location>
        <position position="1"/>
    </location>
</feature>
<dbReference type="Proteomes" id="UP001432027">
    <property type="component" value="Unassembled WGS sequence"/>
</dbReference>
<dbReference type="EMBL" id="BTSX01000003">
    <property type="protein sequence ID" value="GMS89497.1"/>
    <property type="molecule type" value="Genomic_DNA"/>
</dbReference>
<accession>A0AAV5T3E8</accession>
<reference evidence="2" key="1">
    <citation type="submission" date="2023-10" db="EMBL/GenBank/DDBJ databases">
        <title>Genome assembly of Pristionchus species.</title>
        <authorList>
            <person name="Yoshida K."/>
            <person name="Sommer R.J."/>
        </authorList>
    </citation>
    <scope>NUCLEOTIDE SEQUENCE</scope>
    <source>
        <strain evidence="2">RS0144</strain>
    </source>
</reference>
<feature type="chain" id="PRO_5043719585" description="CC domain-containing protein" evidence="1">
    <location>
        <begin position="23"/>
        <end position="162"/>
    </location>
</feature>
<sequence>SLTMILQSLLTLTLLSIPLLYSSVIDKTSFNIKVDCDESLAMGECTWDNKCRELGYMCDSENGLCCPVVDYTQDKYIAGPALDGKCEQGFALVKIPGGEEGGECVNIISIPGVGNICPLILSPDIPTVQCEDWKCGKGGIENLTCFQPANICCPDQNFEDEY</sequence>
<dbReference type="AlphaFoldDB" id="A0AAV5T3E8"/>
<gene>
    <name evidence="2" type="ORF">PENTCL1PPCAC_11672</name>
</gene>
<name>A0AAV5T3E8_9BILA</name>
<proteinExistence type="predicted"/>
<evidence type="ECO:0000313" key="3">
    <source>
        <dbReference type="Proteomes" id="UP001432027"/>
    </source>
</evidence>